<keyword evidence="1" id="KW-0732">Signal</keyword>
<dbReference type="Pfam" id="PF09366">
    <property type="entry name" value="DUF1997"/>
    <property type="match status" value="1"/>
</dbReference>
<name>A0A7S3YPV5_9EUKA</name>
<dbReference type="InterPro" id="IPR018971">
    <property type="entry name" value="DUF1997"/>
</dbReference>
<evidence type="ECO:0000256" key="1">
    <source>
        <dbReference type="SAM" id="SignalP"/>
    </source>
</evidence>
<feature type="chain" id="PRO_5030557720" evidence="1">
    <location>
        <begin position="22"/>
        <end position="283"/>
    </location>
</feature>
<protein>
    <submittedName>
        <fullName evidence="2">Uncharacterized protein</fullName>
    </submittedName>
</protein>
<dbReference type="PANTHER" id="PTHR34133:SF8">
    <property type="entry name" value="OS07G0633000 PROTEIN"/>
    <property type="match status" value="1"/>
</dbReference>
<dbReference type="EMBL" id="HBIV01013283">
    <property type="protein sequence ID" value="CAE0658205.1"/>
    <property type="molecule type" value="Transcribed_RNA"/>
</dbReference>
<sequence>MHAVAFRLVALATFLFPEAQASASTTVRSRGVRGLPRLQRRVQISRSAVPETSRRLFRHGATEQLGGARTRTSVGVGEQAEAKAPGQQRFAAAESTMLTVSENPEWKLDTYLTDVERVVHMTFPDSNRRKRVDENTWETQLLTQDLLGVKFQPVTTLRVSYDDNALRIRVSDLDLALPPQLQVPNPPILEVEGYLRPSARLPRNKVIMRGSVEIALTTALPAQFVMIPGVNLVIEGILKSIIGQLRASLENGIASDYDAWVADMTAGEQKIVVKDGDGDRASN</sequence>
<organism evidence="2">
    <name type="scientific">Lotharella globosa</name>
    <dbReference type="NCBI Taxonomy" id="91324"/>
    <lineage>
        <taxon>Eukaryota</taxon>
        <taxon>Sar</taxon>
        <taxon>Rhizaria</taxon>
        <taxon>Cercozoa</taxon>
        <taxon>Chlorarachniophyceae</taxon>
        <taxon>Lotharella</taxon>
    </lineage>
</organism>
<dbReference type="AlphaFoldDB" id="A0A7S3YPV5"/>
<evidence type="ECO:0000313" key="2">
    <source>
        <dbReference type="EMBL" id="CAE0658205.1"/>
    </source>
</evidence>
<reference evidence="2" key="1">
    <citation type="submission" date="2021-01" db="EMBL/GenBank/DDBJ databases">
        <authorList>
            <person name="Corre E."/>
            <person name="Pelletier E."/>
            <person name="Niang G."/>
            <person name="Scheremetjew M."/>
            <person name="Finn R."/>
            <person name="Kale V."/>
            <person name="Holt S."/>
            <person name="Cochrane G."/>
            <person name="Meng A."/>
            <person name="Brown T."/>
            <person name="Cohen L."/>
        </authorList>
    </citation>
    <scope>NUCLEOTIDE SEQUENCE</scope>
    <source>
        <strain evidence="2">CCCM811</strain>
    </source>
</reference>
<feature type="signal peptide" evidence="1">
    <location>
        <begin position="1"/>
        <end position="21"/>
    </location>
</feature>
<dbReference type="PANTHER" id="PTHR34133">
    <property type="entry name" value="OS07G0633000 PROTEIN"/>
    <property type="match status" value="1"/>
</dbReference>
<proteinExistence type="predicted"/>
<gene>
    <name evidence="2" type="ORF">LGLO00237_LOCUS9776</name>
</gene>
<accession>A0A7S3YPV5</accession>